<dbReference type="EMBL" id="BSTJ01000012">
    <property type="protein sequence ID" value="GLY79826.1"/>
    <property type="molecule type" value="Genomic_DNA"/>
</dbReference>
<gene>
    <name evidence="1" type="ORF">Airi01_080930</name>
</gene>
<evidence type="ECO:0000313" key="1">
    <source>
        <dbReference type="EMBL" id="GLY79826.1"/>
    </source>
</evidence>
<reference evidence="1" key="1">
    <citation type="submission" date="2023-03" db="EMBL/GenBank/DDBJ databases">
        <title>Actinoallomurus iriomotensis NBRC 103681.</title>
        <authorList>
            <person name="Ichikawa N."/>
            <person name="Sato H."/>
            <person name="Tonouchi N."/>
        </authorList>
    </citation>
    <scope>NUCLEOTIDE SEQUENCE</scope>
    <source>
        <strain evidence="1">NBRC 103681</strain>
    </source>
</reference>
<proteinExistence type="predicted"/>
<name>A0A9W6RP16_9ACTN</name>
<organism evidence="1 2">
    <name type="scientific">Actinoallomurus iriomotensis</name>
    <dbReference type="NCBI Taxonomy" id="478107"/>
    <lineage>
        <taxon>Bacteria</taxon>
        <taxon>Bacillati</taxon>
        <taxon>Actinomycetota</taxon>
        <taxon>Actinomycetes</taxon>
        <taxon>Streptosporangiales</taxon>
        <taxon>Thermomonosporaceae</taxon>
        <taxon>Actinoallomurus</taxon>
    </lineage>
</organism>
<dbReference type="Proteomes" id="UP001165135">
    <property type="component" value="Unassembled WGS sequence"/>
</dbReference>
<accession>A0A9W6RP16</accession>
<comment type="caution">
    <text evidence="1">The sequence shown here is derived from an EMBL/GenBank/DDBJ whole genome shotgun (WGS) entry which is preliminary data.</text>
</comment>
<dbReference type="AlphaFoldDB" id="A0A9W6RP16"/>
<protein>
    <submittedName>
        <fullName evidence="1">Uncharacterized protein</fullName>
    </submittedName>
</protein>
<evidence type="ECO:0000313" key="2">
    <source>
        <dbReference type="Proteomes" id="UP001165135"/>
    </source>
</evidence>
<sequence>MRGLATGPVNVGGEPLVGLDLLKIKSYERLPLIAHRAMLDVPRELAHLKLTGPLPT</sequence>